<reference evidence="3 4" key="1">
    <citation type="submission" date="2015-04" db="EMBL/GenBank/DDBJ databases">
        <title>Whole genome shotgun sequence of Flavihumibacter petaseus NBRC 106054.</title>
        <authorList>
            <person name="Miyazawa S."/>
            <person name="Hosoyama A."/>
            <person name="Hashimoto M."/>
            <person name="Noguchi M."/>
            <person name="Tsuchikane K."/>
            <person name="Ohji S."/>
            <person name="Yamazoe A."/>
            <person name="Ichikawa N."/>
            <person name="Kimura A."/>
            <person name="Fujita N."/>
        </authorList>
    </citation>
    <scope>NUCLEOTIDE SEQUENCE [LARGE SCALE GENOMIC DNA]</scope>
    <source>
        <strain evidence="3 4">NBRC 106054</strain>
    </source>
</reference>
<evidence type="ECO:0000313" key="4">
    <source>
        <dbReference type="Proteomes" id="UP000033121"/>
    </source>
</evidence>
<feature type="domain" description="Lysozyme inhibitor LprI-like N-terminal" evidence="2">
    <location>
        <begin position="79"/>
        <end position="169"/>
    </location>
</feature>
<evidence type="ECO:0000259" key="2">
    <source>
        <dbReference type="Pfam" id="PF07007"/>
    </source>
</evidence>
<evidence type="ECO:0000256" key="1">
    <source>
        <dbReference type="SAM" id="SignalP"/>
    </source>
</evidence>
<evidence type="ECO:0000313" key="3">
    <source>
        <dbReference type="EMBL" id="GAO43569.1"/>
    </source>
</evidence>
<comment type="caution">
    <text evidence="3">The sequence shown here is derived from an EMBL/GenBank/DDBJ whole genome shotgun (WGS) entry which is preliminary data.</text>
</comment>
<dbReference type="Gene3D" id="1.20.1270.180">
    <property type="match status" value="1"/>
</dbReference>
<organism evidence="3 4">
    <name type="scientific">Flavihumibacter petaseus NBRC 106054</name>
    <dbReference type="NCBI Taxonomy" id="1220578"/>
    <lineage>
        <taxon>Bacteria</taxon>
        <taxon>Pseudomonadati</taxon>
        <taxon>Bacteroidota</taxon>
        <taxon>Chitinophagia</taxon>
        <taxon>Chitinophagales</taxon>
        <taxon>Chitinophagaceae</taxon>
        <taxon>Flavihumibacter</taxon>
    </lineage>
</organism>
<keyword evidence="4" id="KW-1185">Reference proteome</keyword>
<accession>A0A0E9N135</accession>
<dbReference type="STRING" id="1220578.FPE01S_02_06740"/>
<dbReference type="EMBL" id="BBWV01000002">
    <property type="protein sequence ID" value="GAO43569.1"/>
    <property type="molecule type" value="Genomic_DNA"/>
</dbReference>
<name>A0A0E9N135_9BACT</name>
<dbReference type="RefSeq" id="WP_046369426.1">
    <property type="nucleotide sequence ID" value="NZ_BBWV01000002.1"/>
</dbReference>
<dbReference type="OrthoDB" id="7340239at2"/>
<gene>
    <name evidence="3" type="ORF">FPE01S_02_06740</name>
</gene>
<dbReference type="AlphaFoldDB" id="A0A0E9N135"/>
<dbReference type="Pfam" id="PF07007">
    <property type="entry name" value="LprI"/>
    <property type="match status" value="1"/>
</dbReference>
<sequence length="181" mass="20902">MKQITLILLLCCTMRGFSQAPVEITPQKLKQIETRVNQDIELTKARLKAEDWSPEQREYIVDTMRIERLFAATIEIDYSTAGMVNAGYEARQQYDVLLNKYYKKLMAILKGDDKNTLVQAQKAWLAFRDAEFKLIGIVSKEEYSGGGTMQSLIDSAQFLAIVKQRTQELFDHLTRTIRQEQ</sequence>
<dbReference type="Proteomes" id="UP000033121">
    <property type="component" value="Unassembled WGS sequence"/>
</dbReference>
<feature type="signal peptide" evidence="1">
    <location>
        <begin position="1"/>
        <end position="20"/>
    </location>
</feature>
<keyword evidence="1" id="KW-0732">Signal</keyword>
<protein>
    <recommendedName>
        <fullName evidence="2">Lysozyme inhibitor LprI-like N-terminal domain-containing protein</fullName>
    </recommendedName>
</protein>
<proteinExistence type="predicted"/>
<feature type="chain" id="PRO_5002429832" description="Lysozyme inhibitor LprI-like N-terminal domain-containing protein" evidence="1">
    <location>
        <begin position="21"/>
        <end position="181"/>
    </location>
</feature>
<dbReference type="InterPro" id="IPR009739">
    <property type="entry name" value="LprI-like_N"/>
</dbReference>